<comment type="caution">
    <text evidence="2">The sequence shown here is derived from an EMBL/GenBank/DDBJ whole genome shotgun (WGS) entry which is preliminary data.</text>
</comment>
<gene>
    <name evidence="2" type="ORF">Megvenef_01377</name>
</gene>
<dbReference type="EMBL" id="JARJFB010000129">
    <property type="protein sequence ID" value="MEA0971399.1"/>
    <property type="molecule type" value="Genomic_DNA"/>
</dbReference>
<dbReference type="InterPro" id="IPR021361">
    <property type="entry name" value="Tad2-like_dom"/>
</dbReference>
<evidence type="ECO:0000313" key="3">
    <source>
        <dbReference type="Proteomes" id="UP001291687"/>
    </source>
</evidence>
<dbReference type="Pfam" id="PF11195">
    <property type="entry name" value="Tad2-like"/>
    <property type="match status" value="1"/>
</dbReference>
<name>A0ABU5NE04_9RICK</name>
<dbReference type="Proteomes" id="UP001291687">
    <property type="component" value="Unassembled WGS sequence"/>
</dbReference>
<organism evidence="2 3">
    <name type="scientific">Candidatus Megaera venefica</name>
    <dbReference type="NCBI Taxonomy" id="2055910"/>
    <lineage>
        <taxon>Bacteria</taxon>
        <taxon>Pseudomonadati</taxon>
        <taxon>Pseudomonadota</taxon>
        <taxon>Alphaproteobacteria</taxon>
        <taxon>Rickettsiales</taxon>
        <taxon>Rickettsiaceae</taxon>
        <taxon>Candidatus Megaera</taxon>
    </lineage>
</organism>
<evidence type="ECO:0000259" key="1">
    <source>
        <dbReference type="Pfam" id="PF11195"/>
    </source>
</evidence>
<accession>A0ABU5NE04</accession>
<proteinExistence type="predicted"/>
<evidence type="ECO:0000313" key="2">
    <source>
        <dbReference type="EMBL" id="MEA0971399.1"/>
    </source>
</evidence>
<sequence length="73" mass="8889">MNFIQAIEALQEEKLVYRKSYDFNHWWSSNAGNEWGRELLIYFENDTCFLDNNVFTVDDYLATDWEIKEEIQK</sequence>
<reference evidence="2 3" key="1">
    <citation type="submission" date="2023-03" db="EMBL/GenBank/DDBJ databases">
        <title>Host association and intracellularity evolved multiple times independently in the Rickettsiales.</title>
        <authorList>
            <person name="Castelli M."/>
            <person name="Nardi T."/>
            <person name="Gammuto L."/>
            <person name="Bellinzona G."/>
            <person name="Sabaneyeva E."/>
            <person name="Potekhin A."/>
            <person name="Serra V."/>
            <person name="Petroni G."/>
            <person name="Sassera D."/>
        </authorList>
    </citation>
    <scope>NUCLEOTIDE SEQUENCE [LARGE SCALE GENOMIC DNA]</scope>
    <source>
        <strain evidence="2 3">Sr 2-6</strain>
    </source>
</reference>
<feature type="domain" description="Thoeris anti-defense 2-like" evidence="1">
    <location>
        <begin position="1"/>
        <end position="67"/>
    </location>
</feature>
<keyword evidence="3" id="KW-1185">Reference proteome</keyword>
<dbReference type="RefSeq" id="WP_322777300.1">
    <property type="nucleotide sequence ID" value="NZ_JARJFB010000129.1"/>
</dbReference>
<protein>
    <recommendedName>
        <fullName evidence="1">Thoeris anti-defense 2-like domain-containing protein</fullName>
    </recommendedName>
</protein>